<keyword evidence="4 15" id="KW-0245">EGF-like domain</keyword>
<dbReference type="InterPro" id="IPR049883">
    <property type="entry name" value="NOTCH1_EGF-like"/>
</dbReference>
<evidence type="ECO:0000313" key="22">
    <source>
        <dbReference type="EMBL" id="AUG84445.1"/>
    </source>
</evidence>
<feature type="region of interest" description="Disordered" evidence="16">
    <location>
        <begin position="4618"/>
        <end position="4671"/>
    </location>
</feature>
<evidence type="ECO:0000256" key="7">
    <source>
        <dbReference type="ARBA" id="ARBA00022737"/>
    </source>
</evidence>
<dbReference type="PROSITE" id="PS50268">
    <property type="entry name" value="CADHERIN_2"/>
    <property type="match status" value="33"/>
</dbReference>
<dbReference type="PROSITE" id="PS00022">
    <property type="entry name" value="EGF_1"/>
    <property type="match status" value="5"/>
</dbReference>
<keyword evidence="6 18" id="KW-0732">Signal</keyword>
<dbReference type="InterPro" id="IPR018097">
    <property type="entry name" value="EGF_Ca-bd_CS"/>
</dbReference>
<dbReference type="GO" id="GO:0009887">
    <property type="term" value="P:animal organ morphogenesis"/>
    <property type="evidence" value="ECO:0007669"/>
    <property type="project" value="UniProtKB-ARBA"/>
</dbReference>
<dbReference type="Pfam" id="PF00054">
    <property type="entry name" value="Laminin_G_1"/>
    <property type="match status" value="1"/>
</dbReference>
<dbReference type="GO" id="GO:0007163">
    <property type="term" value="P:establishment or maintenance of cell polarity"/>
    <property type="evidence" value="ECO:0007669"/>
    <property type="project" value="UniProtKB-ARBA"/>
</dbReference>
<dbReference type="SMART" id="SM00112">
    <property type="entry name" value="CA"/>
    <property type="match status" value="34"/>
</dbReference>
<dbReference type="Pfam" id="PF07645">
    <property type="entry name" value="EGF_CA"/>
    <property type="match status" value="1"/>
</dbReference>
<feature type="domain" description="EGF-like" evidence="20">
    <location>
        <begin position="3968"/>
        <end position="4004"/>
    </location>
</feature>
<feature type="transmembrane region" description="Helical" evidence="17">
    <location>
        <begin position="4446"/>
        <end position="4469"/>
    </location>
</feature>
<evidence type="ECO:0000256" key="13">
    <source>
        <dbReference type="ARBA" id="ARBA00023180"/>
    </source>
</evidence>
<dbReference type="SUPFAM" id="SSF57196">
    <property type="entry name" value="EGF/Laminin"/>
    <property type="match status" value="2"/>
</dbReference>
<evidence type="ECO:0000256" key="1">
    <source>
        <dbReference type="ARBA" id="ARBA00004162"/>
    </source>
</evidence>
<dbReference type="InterPro" id="IPR000152">
    <property type="entry name" value="EGF-type_Asp/Asn_hydroxyl_site"/>
</dbReference>
<feature type="compositionally biased region" description="Polar residues" evidence="16">
    <location>
        <begin position="4731"/>
        <end position="4741"/>
    </location>
</feature>
<feature type="domain" description="Cadherin" evidence="21">
    <location>
        <begin position="2697"/>
        <end position="2801"/>
    </location>
</feature>
<feature type="disulfide bond" evidence="15">
    <location>
        <begin position="4225"/>
        <end position="4234"/>
    </location>
</feature>
<sequence>MARRDRWICRKALNWTMFRGLLSHVLILQFLLTFAQGQGHGEAGVPPTDERVSFTVQEELPAGTEVGTISTRAGLTYRFAEDPALFHLDPRSGRITTTTKIDREAIRSDNFDLFIQSLPSARHLIEVRITVLDINDNSPQFGSNTIQISFSENDKPGTQVILDTATDKDTGIFGVTTDYVIVSGNEEGKFRLVPLLDTSKPLLYLENMVDLDREEKDFYTLQISVPDGGSPPRYGYLTVNVTVLDVNDNGPLFDQSDYWVSVNETIPVRSSIIQIRATDQDMGANGDITYFIVTDDYNQFSVDAKTGVLRNSDKLKCPTTCSPGEVASNSCKPRTCLIIVEARDGGRPIPMNGRAYIHVSLIDENDHDPTITVQYTPSGSTYAMVDEGAKESIIAVVSVTDDDDGVNGQTDLQITRGNERGHFRMVSITFANVIRVVGKLDRERVSKYNLTVEARDRGFPQRSSTAYVIIVVNDVNDHEPVFQMKSYSTRLSELVPIGSFVASVTATDNDTGINALITYSITAGNNLGWFTINNATGLVTTKAQLDHEQLSTVVLTIRAQDGATEPTQTSTNLTISIWDENDEVPNFSEDTYRVTLMEGLGAGREVITVKAEDNDQGLNGSVTYALDPDVDLMYPNMFSIDTVSGRITTRSILDREVQSTYNLVVRAQDAGNPPQSSTATVILNVTDINDNAPVFYPKNYYARVLENEPIHTSVVQVQASDPDFGDNGTVFYSIQSGAERLFAIHITNGWISTIGDLDREKKASYRITISAEDKGGLRALENAIVEIGVSDVQDSPPEFPSSGYRFNILEDDSRRNARTGRRVGQVKATSADTLGTITYAISGGDKGGHFNINENSGVISTSKGIDRELQEVFSVQIVAKAGGMYGHTTVNISVMDVNDNVPTFNHDQLEGYVVENWPVGHEVFLASAMDADNGINSSLTYSMLPGSSGVFAVNRTTGMIYLAKSLSQSTQNSYTVQIEARDAGSPSLSSSTSVSIILRDVNDHTPDFEQTTYEVSVLESRPVNERFFSVSATDADAGLNGEVVYSIKDGNTRGSFGIFPDGVLYIASELDRETTDLYLLTVIAKDKGVEARSSSANVTVHVLDDNDNRPAFLNDTYTMSVKEGSPVQTFVGLVSAKDLDLGRNAEVTYSIEGKDIRFQVHPKSGAITTNRVFDREGQVEDMGSDVISIVVIASDSGLTKQEDRAVVNIDILDENDNDPVFARNYYEPSLYEDAEINTQVVRVGATDVDKGDNAKLTYEIVSGNEAGRFSINEVTGQITLTSRLDREVVSEYQLTVLAKDNGKPSRNSTTQVKVKILDNNDNMPRFSETQLTVDVEETSQPGAYITQVHATDMDIGVNSEISYSISAGDPGVKFRIDGSTGKIYVADYLDYESQRQYVLNVSAKDMGSPSLSSGMTCKINVLDSNDNAPSFTTASLVRQIEEDTRIGTSVITVRATDPDSGPNGQLTYSIIRQEPRGNHFVIDPDSGLVRTASAIDREQVSSFKLTIQATDQALQVTSRKSALKQVTIIVVDVNDNSPRFVSMDAVVLKQSTSAGSVVARVEAVDPDEGPNGQVEYDISQGDTTLFSIDTNTGDLTINSDTNALSRGPVLLTIRARDKGTADRLGPQSSSFRMTVFVESGQPGPSFVETSYRGQLYENEASGTSIVTLQAAYADARSGNVQYYVTNVTGEGRGQWRYFQVNPTSGVLSSQGVLDRERGVQEFTVDVYAVDTSSPAIRTTATKVLVTLLDENDSPPLFTPDTYDNVRVSEDAERGYVIMSVVASDADQQGLLQYSIVSGDDDSQFAINPTSGELRVVQPLDREVHSTYNLIVQATDGKQTSVASVHLHVSDVNDNAPHFDTPYYVFEVSETARQGTTVGLVSATDEDEEFNAQVTYELQSQWAKERFNLHPNTGVITLQSAMDYEERPFYLLTVMAKDNAVDSMSSSVTVYVNVEDVNDNAPVFDPSSYNNEIWENVTIGSRILTVTATDPDSGVNGQVRYRLGSGGAEVWGPFKVDAVTGELTTAGKLDREKQGYYNVPVVAYDMASNVMESLSSTAMVTVILKDVNDNAPMFVSNKEVVVMENLPSGMSVFQVEAEDADEGRNSYIEYSLRRSDQSLFEVNVVDGTVKVKQSLDRERRDLYQIQVTAMDKGVPPQSSTMDLTIKVGDDNDNSPVFSPRSYRKTVSEDLKVGSILMTLTATDKDTGLNADLRYIITSGDDNQDLWLDSHTGQLYIQKRLDYERKRTYNVSVLVEDLGDPPKSDKAVVTITVTDVNDNAPVFIDSPYVAYVRENLDTFPVHVAQVSARDEDSAPNSVISYSMLTGDRSLFKVNSSTGEIEALRTLNREEREEYSITIRAMDSGSPRLSSTGTVLILVEDVNDNTPVFQHQMYQAIISENAPPSSPVITVQASDEDAGINAHLRYSLSDDGNSYFTVVPETGVIKTATNLDREVRDKYTLVVVVADGGLMARSASAIVVVDVEDVNDMKPEFTQRTYTTYIRDPTSAGVFVLGVTAVDPDLGMNGEVTYSLFGSQDVNNFNINPDTGIITAKNNMIGQRSYRFMVRGTDKGQNPLSDEATVEVNVLPSTTVGFPNLQTPETDFSLSEGTATGTTLVTVTGTSSRPSVSLTYFIAGGNMGQAFEVTSAGVVRLRNQLDYEKTHQYELWIGVRDDGSPSLTHYIKLIVNVEDENDNSPRFRTTYFSATATEEENPPTIVTTVTATDADSGSNGRIKYTIAGGDNNNDFAIDANTGVIRTNQKLNREYHSQYTLEVTATDHGSPARTSNAIVDIAILDKNDEPPVFTQHFHTQIPENTPPGSFVMKITSTDADDGNNAQHQYSFTENPGQRFAINRNTGDVSVAGPLDYESKNEYILKVSANDRAYSVETTVSIYILDVNDNAPSFLSSQYMFMVVEKQPQGTSVGTVSAMDRDSNGVFSQVFYLMKTPSKHFQLDFDTGEIKTRQQLTHKSLPSGDSPENKHVLTIAAMDGGDPPRSSEVQVTIKIVSANQKAPVFIMESNSSAVSIDATIGQTVFTVSASDDSNGGKVTYSIIGGNDTRFFQLNEDTGVISLRNIVRGQQGRMYQVLVRATDEGVPQLSSTVAVSIYIEEINYNSPRFLDNQAFQVTIAENREVGDVIGSVAATDSDAGNNGMVSYFLTAGNDDELFSIDESQGFLKVNKPLDFEMQAVHTLTVTARDRGRLPRETSRDFMVYLTDINDNEPKFNSTYYDAYIQENSPSGTTVFKVITSDKDKGSNTITEYSLRGEASVMEKFNIQKDTGTIRCQGSIDYENRRDYQVIVTARNPGTSLSSSATVNIHVTSANEYTPEFDQSEYGFFVSESASAGYNVGTVHASDQDQGADGIVFYYLVGDSNKKGFIVEPDSGVIQVAAGVDRESTEQVTLNVLAKNRGPIRGNDTAMCVVRIGVSDANDPPKFTQLIYRGSVKEGQDPGTSVIQVSAKDIDLKPEFRVFSYRMLAGANMFDINSNTGLVTTKVKLDRESQGVINITVAAVDTGAPPMTGTALVSVVVSDANDNAPQFAPTIPEGHGRENIAPYSEILISLTSFTTDQDIPPNQGPYQYTLLNNLDVFDVGLNSGLVQARVTLDRETIPSYLTRVRVTDNGNPTMTSTLSFRISVSDDNDNPSKQRPLEIILQTFNGEFPGGKVADVIPLDIDDEGDYQCELVQGNSQVFSLQDGCQLHMTRWNNPIAQSYQLNISGFDGVHNVVYSPMMVRTAQFDQAAAENSIVIQLTDVTLETFLSDSYSSFVEALRTSFGPSALIILFSAKSEDNTVEVFLAVKQGNDYLTRTSLADNLRDNKQNIESSSSLNIGMVDFSACTNSPCKNGAQCDSITDIFENEFHFAESSRRILTSPRIELTAKCICRDGFAGDRCETPLNTCKRNYCSNGGICIAHSGEDFTCNCPDGWTGRTCQVDVNECDQQICQNGGRCSNTRGSFRCLCVDGFEGPKCETNSDICRSAPCLNGGECKSQGDTHSCECPFGAWGKNCEETSKGFGELSYMEFNGGIVGSGRFKFTLQVATLDMNALLAYSSARNGHFFALQIIQGYPVFSMSSQSGGDIEVTVAKYIADGMWYRILVEQNEQNILLRVEECGPAGEICQPCQMNDQSCSSKLVTATIINLQLGSVSLWVGGVQDLSTILEGNGHVVTHDFVGCVKTMVMNNQNLLSATARTSSGITNSCPRRRAQSACDLSPCVHGRCEDTWKGHQCHCKEGYMGPACDQVWQPLAFSNNALVVYQPKETYIRDERMKNVRSKRAADGSSIVSLTFRTNRDHGLFFYSVSSQDFTALEVVSNGIQYTSKVGRQTFSMPPEEDLKVSDSKWHNATLIVKGNIVTLMVDEKVQSRTFSMAVHDPLDIELTSMSVGGTEQVVRTIDGVQAENLVGCIEEFRLDGNLMPFSGSTARFEIKPLAGEEESCEAVMGAATGGKSFKLAYIVIIVFFALVVIVIIVVFLVLRHRRKQKAADGPNMNGTVKSKSNGGILDKTNNDNRSHQDSGFTESGDICEENIIRQHIADELATQSFNEREVSDRLPSSRPDIIGREIGSSHSRDNSLLLDGSGMDNIAYCEEPPEHYDIDNASSIAPSDLVDVVGHYKRYRSGLLHNKYKGGSGKHPHASGLGGQPIRESPGPMLNHRDSPSILQSTPYNRASPASLSNRQQSPLTLAGTASPLTVNNVNNLSNPLNQLSRNSPLNQLNRQTPTSHLHEKHILDKRMSPLPNANSMRSTPVNGLYPSNVSSSSYSDHPERGRPASRLKQPINQLGLRGTPTRGLTVEEVERLNSRSKSPHNPVDALSSSSEAPSRANKFPLRQNLAVHPAARVPVFNAGSMMPPPDTSSDEGSNDSFTCSEFEDENFKVRNDFQPNPIRFPHLPETDENEDTDASRTFTHDGSVSNQDSLSTFFASEDERQPKHGNKLLNGALNLDYFLNWGPNYEKLVGVFRDIAELPDAGVASATKVRAMASPAPVVHLSPPPSPSKEDDTVGEEYV</sequence>
<feature type="domain" description="Laminin G" evidence="19">
    <location>
        <begin position="4247"/>
        <end position="4431"/>
    </location>
</feature>
<dbReference type="InterPro" id="IPR015919">
    <property type="entry name" value="Cadherin-like_sf"/>
</dbReference>
<name>A0A2H5BFE5_PLADU</name>
<dbReference type="Gene3D" id="2.60.40.60">
    <property type="entry name" value="Cadherins"/>
    <property type="match status" value="34"/>
</dbReference>
<dbReference type="PANTHER" id="PTHR24026:SF126">
    <property type="entry name" value="PROTOCADHERIN FAT 4"/>
    <property type="match status" value="1"/>
</dbReference>
<dbReference type="InterPro" id="IPR002126">
    <property type="entry name" value="Cadherin-like_dom"/>
</dbReference>
<feature type="compositionally biased region" description="Polar residues" evidence="16">
    <location>
        <begin position="4483"/>
        <end position="4492"/>
    </location>
</feature>
<dbReference type="FunFam" id="2.60.40.60:FF:000013">
    <property type="entry name" value="Cadherin EGF LAG seven-pass G-type receptor"/>
    <property type="match status" value="1"/>
</dbReference>
<evidence type="ECO:0000256" key="5">
    <source>
        <dbReference type="ARBA" id="ARBA00022692"/>
    </source>
</evidence>
<feature type="domain" description="Cadherin" evidence="21">
    <location>
        <begin position="3433"/>
        <end position="3536"/>
    </location>
</feature>
<evidence type="ECO:0000256" key="16">
    <source>
        <dbReference type="SAM" id="MobiDB-lite"/>
    </source>
</evidence>
<evidence type="ECO:0000259" key="19">
    <source>
        <dbReference type="PROSITE" id="PS50025"/>
    </source>
</evidence>
<dbReference type="EMBL" id="MG197695">
    <property type="protein sequence ID" value="AUG84445.1"/>
    <property type="molecule type" value="mRNA"/>
</dbReference>
<dbReference type="PROSITE" id="PS01187">
    <property type="entry name" value="EGF_CA"/>
    <property type="match status" value="1"/>
</dbReference>
<dbReference type="FunFam" id="2.60.40.60:FF:000130">
    <property type="entry name" value="cadherin-23 isoform X1"/>
    <property type="match status" value="1"/>
</dbReference>
<feature type="domain" description="Cadherin" evidence="21">
    <location>
        <begin position="1327"/>
        <end position="1431"/>
    </location>
</feature>
<dbReference type="FunFam" id="2.60.40.60:FF:000116">
    <property type="entry name" value="Dachsous cadherin-related 2"/>
    <property type="match status" value="1"/>
</dbReference>
<dbReference type="Pfam" id="PF00028">
    <property type="entry name" value="Cadherin"/>
    <property type="match status" value="33"/>
</dbReference>
<feature type="disulfide bond" evidence="15">
    <location>
        <begin position="3956"/>
        <end position="3965"/>
    </location>
</feature>
<keyword evidence="7" id="KW-0677">Repeat</keyword>
<dbReference type="SMART" id="SM00181">
    <property type="entry name" value="EGF"/>
    <property type="match status" value="5"/>
</dbReference>
<feature type="domain" description="Cadherin" evidence="21">
    <location>
        <begin position="1540"/>
        <end position="1646"/>
    </location>
</feature>
<evidence type="ECO:0000256" key="15">
    <source>
        <dbReference type="PROSITE-ProRule" id="PRU00076"/>
    </source>
</evidence>
<feature type="domain" description="Cadherin" evidence="21">
    <location>
        <begin position="3013"/>
        <end position="3115"/>
    </location>
</feature>
<feature type="region of interest" description="Disordered" evidence="16">
    <location>
        <begin position="4538"/>
        <end position="4559"/>
    </location>
</feature>
<dbReference type="InterPro" id="IPR013320">
    <property type="entry name" value="ConA-like_dom_sf"/>
</dbReference>
<feature type="domain" description="Cadherin" evidence="21">
    <location>
        <begin position="1432"/>
        <end position="1540"/>
    </location>
</feature>
<dbReference type="Gene3D" id="2.10.25.10">
    <property type="entry name" value="Laminin"/>
    <property type="match status" value="5"/>
</dbReference>
<dbReference type="PROSITE" id="PS00010">
    <property type="entry name" value="ASX_HYDROXYL"/>
    <property type="match status" value="1"/>
</dbReference>
<feature type="signal peptide" evidence="18">
    <location>
        <begin position="1"/>
        <end position="37"/>
    </location>
</feature>
<feature type="domain" description="Cadherin" evidence="21">
    <location>
        <begin position="816"/>
        <end position="904"/>
    </location>
</feature>
<dbReference type="Pfam" id="PF02210">
    <property type="entry name" value="Laminin_G_2"/>
    <property type="match status" value="1"/>
</dbReference>
<feature type="domain" description="Laminin G" evidence="19">
    <location>
        <begin position="4005"/>
        <end position="4195"/>
    </location>
</feature>
<dbReference type="InterPro" id="IPR001881">
    <property type="entry name" value="EGF-like_Ca-bd_dom"/>
</dbReference>
<dbReference type="FunFam" id="2.60.40.60:FF:000106">
    <property type="entry name" value="FAT atypical cadherin 4"/>
    <property type="match status" value="2"/>
</dbReference>
<comment type="caution">
    <text evidence="15">Lacks conserved residue(s) required for the propagation of feature annotation.</text>
</comment>
<dbReference type="InterPro" id="IPR001791">
    <property type="entry name" value="Laminin_G"/>
</dbReference>
<dbReference type="SUPFAM" id="SSF49899">
    <property type="entry name" value="Concanavalin A-like lectins/glucanases"/>
    <property type="match status" value="2"/>
</dbReference>
<accession>A0A2H5BFE5</accession>
<keyword evidence="8 14" id="KW-0106">Calcium</keyword>
<dbReference type="GO" id="GO:0007156">
    <property type="term" value="P:homophilic cell adhesion via plasma membrane adhesion molecules"/>
    <property type="evidence" value="ECO:0007669"/>
    <property type="project" value="InterPro"/>
</dbReference>
<dbReference type="FunFam" id="2.60.40.60:FF:000021">
    <property type="entry name" value="FAT atypical cadherin 1"/>
    <property type="match status" value="1"/>
</dbReference>
<dbReference type="PROSITE" id="PS01186">
    <property type="entry name" value="EGF_2"/>
    <property type="match status" value="4"/>
</dbReference>
<feature type="chain" id="PRO_5014124621" evidence="18">
    <location>
        <begin position="38"/>
        <end position="4999"/>
    </location>
</feature>
<dbReference type="CDD" id="cd00054">
    <property type="entry name" value="EGF_CA"/>
    <property type="match status" value="4"/>
</dbReference>
<keyword evidence="10 17" id="KW-1133">Transmembrane helix</keyword>
<keyword evidence="5 17" id="KW-0812">Transmembrane</keyword>
<feature type="domain" description="Cadherin" evidence="21">
    <location>
        <begin position="2491"/>
        <end position="2696"/>
    </location>
</feature>
<feature type="domain" description="Cadherin" evidence="21">
    <location>
        <begin position="483"/>
        <end position="587"/>
    </location>
</feature>
<evidence type="ECO:0000256" key="14">
    <source>
        <dbReference type="PROSITE-ProRule" id="PRU00043"/>
    </source>
</evidence>
<dbReference type="FunFam" id="2.60.40.60:FF:000033">
    <property type="entry name" value="FAT atypical cadherin 1"/>
    <property type="match status" value="1"/>
</dbReference>
<feature type="domain" description="Cadherin" evidence="21">
    <location>
        <begin position="1759"/>
        <end position="1858"/>
    </location>
</feature>
<feature type="compositionally biased region" description="Basic residues" evidence="16">
    <location>
        <begin position="4618"/>
        <end position="4628"/>
    </location>
</feature>
<dbReference type="GO" id="GO:0005886">
    <property type="term" value="C:plasma membrane"/>
    <property type="evidence" value="ECO:0007669"/>
    <property type="project" value="UniProtKB-SubCell"/>
</dbReference>
<dbReference type="FunFam" id="2.60.40.60:FF:000104">
    <property type="entry name" value="cadherin-23 isoform X1"/>
    <property type="match status" value="1"/>
</dbReference>
<dbReference type="FunFam" id="2.60.40.60:FF:000039">
    <property type="entry name" value="FAT atypical cadherin 3"/>
    <property type="match status" value="2"/>
</dbReference>
<feature type="disulfide bond" evidence="15">
    <location>
        <begin position="3918"/>
        <end position="3927"/>
    </location>
</feature>
<feature type="domain" description="Cadherin" evidence="21">
    <location>
        <begin position="1222"/>
        <end position="1326"/>
    </location>
</feature>
<dbReference type="FunFam" id="2.60.40.60:FF:000020">
    <property type="entry name" value="Dachsous cadherin-related 1b"/>
    <property type="match status" value="7"/>
</dbReference>
<feature type="domain" description="Cadherin" evidence="21">
    <location>
        <begin position="376"/>
        <end position="482"/>
    </location>
</feature>
<evidence type="ECO:0000256" key="6">
    <source>
        <dbReference type="ARBA" id="ARBA00022729"/>
    </source>
</evidence>
<dbReference type="FunFam" id="2.10.25.10:FF:000472">
    <property type="entry name" value="Uncharacterized protein, isoform A"/>
    <property type="match status" value="1"/>
</dbReference>
<dbReference type="GO" id="GO:0048699">
    <property type="term" value="P:generation of neurons"/>
    <property type="evidence" value="ECO:0007669"/>
    <property type="project" value="UniProtKB-ARBA"/>
</dbReference>
<organism evidence="22">
    <name type="scientific">Platynereis dumerilii</name>
    <name type="common">Dumeril's clam worm</name>
    <dbReference type="NCBI Taxonomy" id="6359"/>
    <lineage>
        <taxon>Eukaryota</taxon>
        <taxon>Metazoa</taxon>
        <taxon>Spiralia</taxon>
        <taxon>Lophotrochozoa</taxon>
        <taxon>Annelida</taxon>
        <taxon>Polychaeta</taxon>
        <taxon>Errantia</taxon>
        <taxon>Phyllodocida</taxon>
        <taxon>Nereididae</taxon>
        <taxon>Platynereis</taxon>
    </lineage>
</organism>
<evidence type="ECO:0000259" key="20">
    <source>
        <dbReference type="PROSITE" id="PS50026"/>
    </source>
</evidence>
<feature type="domain" description="Cadherin" evidence="21">
    <location>
        <begin position="3547"/>
        <end position="3647"/>
    </location>
</feature>
<dbReference type="CDD" id="cd11304">
    <property type="entry name" value="Cadherin_repeat"/>
    <property type="match status" value="34"/>
</dbReference>
<dbReference type="InterPro" id="IPR000742">
    <property type="entry name" value="EGF"/>
</dbReference>
<dbReference type="InterPro" id="IPR020894">
    <property type="entry name" value="Cadherin_CS"/>
</dbReference>
<feature type="domain" description="Cadherin" evidence="21">
    <location>
        <begin position="2902"/>
        <end position="3012"/>
    </location>
</feature>
<feature type="domain" description="Cadherin" evidence="21">
    <location>
        <begin position="1964"/>
        <end position="2073"/>
    </location>
</feature>
<feature type="domain" description="EGF-like" evidence="20">
    <location>
        <begin position="3930"/>
        <end position="3966"/>
    </location>
</feature>
<dbReference type="PANTHER" id="PTHR24026">
    <property type="entry name" value="FAT ATYPICAL CADHERIN-RELATED"/>
    <property type="match status" value="1"/>
</dbReference>
<keyword evidence="11 17" id="KW-0472">Membrane</keyword>
<feature type="domain" description="EGF-like" evidence="20">
    <location>
        <begin position="3891"/>
        <end position="3928"/>
    </location>
</feature>
<feature type="domain" description="Cadherin" evidence="21">
    <location>
        <begin position="1647"/>
        <end position="1757"/>
    </location>
</feature>
<feature type="domain" description="Cadherin" evidence="21">
    <location>
        <begin position="2177"/>
        <end position="2281"/>
    </location>
</feature>
<dbReference type="FunFam" id="2.60.40.60:FF:000181">
    <property type="entry name" value="Predicted protein"/>
    <property type="match status" value="1"/>
</dbReference>
<feature type="domain" description="Cadherin" evidence="21">
    <location>
        <begin position="1859"/>
        <end position="1963"/>
    </location>
</feature>
<feature type="domain" description="Cadherin" evidence="21">
    <location>
        <begin position="1113"/>
        <end position="1221"/>
    </location>
</feature>
<protein>
    <submittedName>
        <fullName evidence="22">Fat</fullName>
    </submittedName>
</protein>
<dbReference type="PROSITE" id="PS50026">
    <property type="entry name" value="EGF_3"/>
    <property type="match status" value="4"/>
</dbReference>
<dbReference type="Pfam" id="PF00008">
    <property type="entry name" value="EGF"/>
    <property type="match status" value="1"/>
</dbReference>
<feature type="domain" description="Cadherin" evidence="21">
    <location>
        <begin position="588"/>
        <end position="695"/>
    </location>
</feature>
<dbReference type="SMART" id="SM00282">
    <property type="entry name" value="LamG"/>
    <property type="match status" value="2"/>
</dbReference>
<feature type="compositionally biased region" description="Polar residues" evidence="16">
    <location>
        <begin position="4652"/>
        <end position="4671"/>
    </location>
</feature>
<dbReference type="FunFam" id="2.60.40.60:FF:000081">
    <property type="entry name" value="protocadherin Fat 4"/>
    <property type="match status" value="1"/>
</dbReference>
<comment type="subcellular location">
    <subcellularLocation>
        <location evidence="1">Cell membrane</location>
        <topology evidence="1">Single-pass membrane protein</topology>
    </subcellularLocation>
    <subcellularLocation>
        <location evidence="2">Membrane</location>
        <topology evidence="2">Single-pass type I membrane protein</topology>
    </subcellularLocation>
</comment>
<feature type="compositionally biased region" description="Polar residues" evidence="16">
    <location>
        <begin position="4895"/>
        <end position="4904"/>
    </location>
</feature>
<keyword evidence="12 15" id="KW-1015">Disulfide bond</keyword>
<feature type="domain" description="Cadherin" evidence="21">
    <location>
        <begin position="2387"/>
        <end position="2490"/>
    </location>
</feature>
<keyword evidence="3" id="KW-1003">Cell membrane</keyword>
<dbReference type="FunFam" id="2.60.40.60:FF:000118">
    <property type="entry name" value="protocadherin Fat 4"/>
    <property type="match status" value="1"/>
</dbReference>
<feature type="domain" description="Cadherin" evidence="21">
    <location>
        <begin position="2282"/>
        <end position="2386"/>
    </location>
</feature>
<feature type="domain" description="Cadherin" evidence="21">
    <location>
        <begin position="696"/>
        <end position="799"/>
    </location>
</feature>
<evidence type="ECO:0000256" key="3">
    <source>
        <dbReference type="ARBA" id="ARBA00022475"/>
    </source>
</evidence>
<proteinExistence type="evidence at transcript level"/>
<evidence type="ECO:0000256" key="9">
    <source>
        <dbReference type="ARBA" id="ARBA00022889"/>
    </source>
</evidence>
<dbReference type="SUPFAM" id="SSF49313">
    <property type="entry name" value="Cadherin-like"/>
    <property type="match status" value="34"/>
</dbReference>
<feature type="compositionally biased region" description="Basic and acidic residues" evidence="16">
    <location>
        <begin position="4716"/>
        <end position="4727"/>
    </location>
</feature>
<dbReference type="Gene3D" id="2.60.120.200">
    <property type="match status" value="2"/>
</dbReference>
<feature type="disulfide bond" evidence="15">
    <location>
        <begin position="4204"/>
        <end position="4214"/>
    </location>
</feature>
<feature type="domain" description="EGF-like" evidence="20">
    <location>
        <begin position="4200"/>
        <end position="4235"/>
    </location>
</feature>
<evidence type="ECO:0000256" key="10">
    <source>
        <dbReference type="ARBA" id="ARBA00022989"/>
    </source>
</evidence>
<dbReference type="GO" id="GO:0060429">
    <property type="term" value="P:epithelium development"/>
    <property type="evidence" value="ECO:0007669"/>
    <property type="project" value="UniProtKB-ARBA"/>
</dbReference>
<evidence type="ECO:0000256" key="2">
    <source>
        <dbReference type="ARBA" id="ARBA00004479"/>
    </source>
</evidence>
<feature type="domain" description="Cadherin" evidence="21">
    <location>
        <begin position="3327"/>
        <end position="3432"/>
    </location>
</feature>
<dbReference type="PROSITE" id="PS00232">
    <property type="entry name" value="CADHERIN_1"/>
    <property type="match status" value="15"/>
</dbReference>
<feature type="disulfide bond" evidence="15">
    <location>
        <begin position="3994"/>
        <end position="4003"/>
    </location>
</feature>
<dbReference type="FunFam" id="2.60.40.60:FF:000134">
    <property type="entry name" value="protocadherin Fat 4"/>
    <property type="match status" value="1"/>
</dbReference>
<feature type="domain" description="Cadherin" evidence="21">
    <location>
        <begin position="2073"/>
        <end position="2176"/>
    </location>
</feature>
<dbReference type="GO" id="GO:0048729">
    <property type="term" value="P:tissue morphogenesis"/>
    <property type="evidence" value="ECO:0007669"/>
    <property type="project" value="UniProtKB-ARBA"/>
</dbReference>
<dbReference type="PROSITE" id="PS50025">
    <property type="entry name" value="LAM_G_DOMAIN"/>
    <property type="match status" value="2"/>
</dbReference>
<dbReference type="FunFam" id="2.60.40.60:FF:000080">
    <property type="entry name" value="FAT atypical cadherin 1"/>
    <property type="match status" value="1"/>
</dbReference>
<feature type="domain" description="Cadherin" evidence="21">
    <location>
        <begin position="905"/>
        <end position="1008"/>
    </location>
</feature>
<feature type="domain" description="Cadherin" evidence="21">
    <location>
        <begin position="142"/>
        <end position="253"/>
    </location>
</feature>
<dbReference type="CDD" id="cd00110">
    <property type="entry name" value="LamG"/>
    <property type="match status" value="2"/>
</dbReference>
<feature type="domain" description="Cadherin" evidence="21">
    <location>
        <begin position="1009"/>
        <end position="1112"/>
    </location>
</feature>
<evidence type="ECO:0000256" key="12">
    <source>
        <dbReference type="ARBA" id="ARBA00023157"/>
    </source>
</evidence>
<dbReference type="FunFam" id="2.60.40.60:FF:000275">
    <property type="entry name" value="Si:dkey-30k22.7"/>
    <property type="match status" value="1"/>
</dbReference>
<feature type="region of interest" description="Disordered" evidence="16">
    <location>
        <begin position="4477"/>
        <end position="4511"/>
    </location>
</feature>
<evidence type="ECO:0000256" key="8">
    <source>
        <dbReference type="ARBA" id="ARBA00022837"/>
    </source>
</evidence>
<dbReference type="FunFam" id="2.60.40.60:FF:000024">
    <property type="entry name" value="FAT atypical cadherin 3"/>
    <property type="match status" value="1"/>
</dbReference>
<dbReference type="SMART" id="SM00179">
    <property type="entry name" value="EGF_CA"/>
    <property type="match status" value="4"/>
</dbReference>
<evidence type="ECO:0000259" key="21">
    <source>
        <dbReference type="PROSITE" id="PS50268"/>
    </source>
</evidence>
<feature type="domain" description="Cadherin" evidence="21">
    <location>
        <begin position="2801"/>
        <end position="2901"/>
    </location>
</feature>
<feature type="region of interest" description="Disordered" evidence="16">
    <location>
        <begin position="4975"/>
        <end position="4999"/>
    </location>
</feature>
<feature type="domain" description="Cadherin" evidence="21">
    <location>
        <begin position="3117"/>
        <end position="3221"/>
    </location>
</feature>
<feature type="domain" description="Cadherin" evidence="21">
    <location>
        <begin position="3222"/>
        <end position="3326"/>
    </location>
</feature>
<reference evidence="22" key="1">
    <citation type="journal article" date="2017" name="BMC Dev. Biol.">
        <title>The asymmetric cell division machinery in the spiral-cleaving egg and embryo of the marine annelid Platynereis dumerilii.</title>
        <authorList>
            <person name="Nakama A.B."/>
            <person name="Chou H.C."/>
            <person name="Schneider S.Q."/>
        </authorList>
    </citation>
    <scope>NUCLEOTIDE SEQUENCE</scope>
</reference>
<evidence type="ECO:0000256" key="4">
    <source>
        <dbReference type="ARBA" id="ARBA00022536"/>
    </source>
</evidence>
<dbReference type="GO" id="GO:0005509">
    <property type="term" value="F:calcium ion binding"/>
    <property type="evidence" value="ECO:0007669"/>
    <property type="project" value="UniProtKB-UniRule"/>
</dbReference>
<feature type="domain" description="Cadherin" evidence="21">
    <location>
        <begin position="48"/>
        <end position="141"/>
    </location>
</feature>
<keyword evidence="9" id="KW-0130">Cell adhesion</keyword>
<dbReference type="FunFam" id="2.60.40.60:FF:000101">
    <property type="entry name" value="FAT atypical cadherin 4"/>
    <property type="match status" value="1"/>
</dbReference>
<evidence type="ECO:0000256" key="18">
    <source>
        <dbReference type="SAM" id="SignalP"/>
    </source>
</evidence>
<keyword evidence="13" id="KW-0325">Glycoprotein</keyword>
<evidence type="ECO:0000256" key="11">
    <source>
        <dbReference type="ARBA" id="ARBA00023136"/>
    </source>
</evidence>
<evidence type="ECO:0000256" key="17">
    <source>
        <dbReference type="SAM" id="Phobius"/>
    </source>
</evidence>
<feature type="region of interest" description="Disordered" evidence="16">
    <location>
        <begin position="4686"/>
        <end position="4904"/>
    </location>
</feature>
<dbReference type="PRINTS" id="PR00205">
    <property type="entry name" value="CADHERIN"/>
</dbReference>
<dbReference type="Pfam" id="PF25374">
    <property type="entry name" value="Cadherin_FAT4_N"/>
    <property type="match status" value="1"/>
</dbReference>
<dbReference type="FunFam" id="2.60.40.60:FF:000015">
    <property type="entry name" value="FAT atypical cadherin 1"/>
    <property type="match status" value="1"/>
</dbReference>
<feature type="compositionally biased region" description="Low complexity" evidence="16">
    <location>
        <begin position="4686"/>
        <end position="4710"/>
    </location>
</feature>
<feature type="domain" description="Cadherin" evidence="21">
    <location>
        <begin position="254"/>
        <end position="371"/>
    </location>
</feature>